<dbReference type="RefSeq" id="WP_084036571.1">
    <property type="nucleotide sequence ID" value="NZ_CP066007.1"/>
</dbReference>
<organism evidence="1 2">
    <name type="scientific">Corynebacterium glucuronolyticum</name>
    <dbReference type="NCBI Taxonomy" id="39791"/>
    <lineage>
        <taxon>Bacteria</taxon>
        <taxon>Bacillati</taxon>
        <taxon>Actinomycetota</taxon>
        <taxon>Actinomycetes</taxon>
        <taxon>Mycobacteriales</taxon>
        <taxon>Corynebacteriaceae</taxon>
        <taxon>Corynebacterium</taxon>
    </lineage>
</organism>
<sequence length="131" mass="14796">MPDSKKITLDTDLTTLTDQELGTHQQACWDRSMDIDKERERRNALPWVWDSDEKTVTTIRKALSKPAHRGADKPEPWAKPTSAIDAYLKGDRVTHQGDTWIATGCGMIMDPPGTQPVDQPELWRAEISPEV</sequence>
<reference evidence="1 2" key="1">
    <citation type="submission" date="2020-12" db="EMBL/GenBank/DDBJ databases">
        <title>FDA dAtabase for Regulatory Grade micrObial Sequences (FDA-ARGOS): Supporting development and validation of Infectious Disease Dx tests.</title>
        <authorList>
            <person name="Sproer C."/>
            <person name="Gronow S."/>
            <person name="Severitt S."/>
            <person name="Schroder I."/>
            <person name="Tallon L."/>
            <person name="Sadzewicz L."/>
            <person name="Zhao X."/>
            <person name="Boylan J."/>
            <person name="Ott S."/>
            <person name="Bowen H."/>
            <person name="Vavikolanu K."/>
            <person name="Mehta A."/>
            <person name="Aluvathingal J."/>
            <person name="Nadendla S."/>
            <person name="Lowell S."/>
            <person name="Myers T."/>
            <person name="Yan Y."/>
            <person name="Sichtig H."/>
        </authorList>
    </citation>
    <scope>NUCLEOTIDE SEQUENCE [LARGE SCALE GENOMIC DNA]</scope>
    <source>
        <strain evidence="1 2">FDAARGOS_1053</strain>
    </source>
</reference>
<proteinExistence type="predicted"/>
<protein>
    <submittedName>
        <fullName evidence="1">Uncharacterized protein</fullName>
    </submittedName>
</protein>
<dbReference type="GeneID" id="92759537"/>
<gene>
    <name evidence="1" type="ORF">I6I10_12225</name>
</gene>
<name>A0A7T4EF18_9CORY</name>
<dbReference type="Proteomes" id="UP000596145">
    <property type="component" value="Chromosome"/>
</dbReference>
<dbReference type="OrthoDB" id="9800887at2"/>
<accession>A0A7T4EF18</accession>
<dbReference type="AlphaFoldDB" id="A0A7T4EF18"/>
<evidence type="ECO:0000313" key="2">
    <source>
        <dbReference type="Proteomes" id="UP000596145"/>
    </source>
</evidence>
<dbReference type="EMBL" id="CP066007">
    <property type="protein sequence ID" value="QQB46192.1"/>
    <property type="molecule type" value="Genomic_DNA"/>
</dbReference>
<evidence type="ECO:0000313" key="1">
    <source>
        <dbReference type="EMBL" id="QQB46192.1"/>
    </source>
</evidence>